<reference evidence="2 3" key="1">
    <citation type="submission" date="2017-11" db="EMBL/GenBank/DDBJ databases">
        <title>Complete genome of a free-living desiccation-tolerant cyanobacterium and its photosynthetic adaptation to extreme terrestrial habitat.</title>
        <authorList>
            <person name="Shang J."/>
        </authorList>
    </citation>
    <scope>NUCLEOTIDE SEQUENCE [LARGE SCALE GENOMIC DNA]</scope>
    <source>
        <strain evidence="2 3">CCNUN1</strain>
    </source>
</reference>
<dbReference type="OrthoDB" id="485467at2"/>
<gene>
    <name evidence="2" type="ORF">COO91_06345</name>
</gene>
<proteinExistence type="predicted"/>
<feature type="transmembrane region" description="Helical" evidence="1">
    <location>
        <begin position="210"/>
        <end position="230"/>
    </location>
</feature>
<evidence type="ECO:0000256" key="1">
    <source>
        <dbReference type="SAM" id="Phobius"/>
    </source>
</evidence>
<dbReference type="AlphaFoldDB" id="A0A2K8SY11"/>
<sequence length="362" mass="41260">MQEQDFYRADPVAHWLIDKCQLTPVTLGILSIVITSGLYLIAATVSNTLLLHGKPLGLLQDWFAWVWICLLNPVIFGYYLWSFKAIYKLIEYLEQSDIVDTAEAEINLVLLPYQKSWRQFLALGTAIAFGIWYFSLQQDVYNWTGSDGGIPALTGAINAVAIFYAGSILVLNLTTNVWLLHELLGKDKKQLKFNPLHPDRCGGLSPLSQYSLNTAYLAAIFGTMITLSKYQFISQGIAQEYWYFNLTILLYIPISLVCFFGPLLAASKGMKKAKEELLSEIAKQFQIDYKRIHTSLSSDGRVLKKEAVKLQELRSLYTLTNEFPVWPFDVTTFRQYLFSVVTPLLPLLLKLGEYYFKRIVVK</sequence>
<evidence type="ECO:0000313" key="2">
    <source>
        <dbReference type="EMBL" id="AUB40336.1"/>
    </source>
</evidence>
<evidence type="ECO:0000313" key="3">
    <source>
        <dbReference type="Proteomes" id="UP000232003"/>
    </source>
</evidence>
<feature type="transmembrane region" description="Helical" evidence="1">
    <location>
        <begin position="120"/>
        <end position="136"/>
    </location>
</feature>
<organism evidence="2 3">
    <name type="scientific">Nostoc flagelliforme CCNUN1</name>
    <dbReference type="NCBI Taxonomy" id="2038116"/>
    <lineage>
        <taxon>Bacteria</taxon>
        <taxon>Bacillati</taxon>
        <taxon>Cyanobacteriota</taxon>
        <taxon>Cyanophyceae</taxon>
        <taxon>Nostocales</taxon>
        <taxon>Nostocaceae</taxon>
        <taxon>Nostoc</taxon>
    </lineage>
</organism>
<keyword evidence="3" id="KW-1185">Reference proteome</keyword>
<feature type="transmembrane region" description="Helical" evidence="1">
    <location>
        <begin position="156"/>
        <end position="180"/>
    </location>
</feature>
<dbReference type="Proteomes" id="UP000232003">
    <property type="component" value="Chromosome"/>
</dbReference>
<keyword evidence="1" id="KW-0812">Transmembrane</keyword>
<name>A0A2K8SY11_9NOSO</name>
<feature type="transmembrane region" description="Helical" evidence="1">
    <location>
        <begin position="21"/>
        <end position="42"/>
    </location>
</feature>
<dbReference type="EMBL" id="CP024785">
    <property type="protein sequence ID" value="AUB40336.1"/>
    <property type="molecule type" value="Genomic_DNA"/>
</dbReference>
<protein>
    <submittedName>
        <fullName evidence="2">Uncharacterized protein</fullName>
    </submittedName>
</protein>
<feature type="transmembrane region" description="Helical" evidence="1">
    <location>
        <begin position="242"/>
        <end position="265"/>
    </location>
</feature>
<feature type="transmembrane region" description="Helical" evidence="1">
    <location>
        <begin position="62"/>
        <end position="81"/>
    </location>
</feature>
<accession>A0A2K8SY11</accession>
<keyword evidence="1" id="KW-0472">Membrane</keyword>
<keyword evidence="1" id="KW-1133">Transmembrane helix</keyword>
<dbReference type="RefSeq" id="WP_100901078.1">
    <property type="nucleotide sequence ID" value="NZ_CAWNNC010000001.1"/>
</dbReference>
<dbReference type="KEGG" id="nfl:COO91_06345"/>